<sequence length="50" mass="5400">MTTLSLWDAKVSPRQAVTHRIGPNPIGVSICSKDKTGEIQSNKPWVALPA</sequence>
<proteinExistence type="predicted"/>
<dbReference type="EMBL" id="ACQA01000002">
    <property type="protein sequence ID" value="EEQ93736.1"/>
    <property type="molecule type" value="Genomic_DNA"/>
</dbReference>
<name>C4WM36_9HYPH</name>
<evidence type="ECO:0000313" key="1">
    <source>
        <dbReference type="EMBL" id="EEQ93736.1"/>
    </source>
</evidence>
<organism evidence="1 2">
    <name type="scientific">Brucella intermedia LMG 3301</name>
    <dbReference type="NCBI Taxonomy" id="641118"/>
    <lineage>
        <taxon>Bacteria</taxon>
        <taxon>Pseudomonadati</taxon>
        <taxon>Pseudomonadota</taxon>
        <taxon>Alphaproteobacteria</taxon>
        <taxon>Hyphomicrobiales</taxon>
        <taxon>Brucellaceae</taxon>
        <taxon>Brucella/Ochrobactrum group</taxon>
        <taxon>Brucella</taxon>
    </lineage>
</organism>
<comment type="caution">
    <text evidence="1">The sequence shown here is derived from an EMBL/GenBank/DDBJ whole genome shotgun (WGS) entry which is preliminary data.</text>
</comment>
<dbReference type="AlphaFoldDB" id="C4WM36"/>
<evidence type="ECO:0000313" key="2">
    <source>
        <dbReference type="Proteomes" id="UP000004386"/>
    </source>
</evidence>
<dbReference type="Proteomes" id="UP000004386">
    <property type="component" value="Unassembled WGS sequence"/>
</dbReference>
<gene>
    <name evidence="1" type="ORF">OINT_2000907</name>
</gene>
<protein>
    <submittedName>
        <fullName evidence="1">Uncharacterized protein</fullName>
    </submittedName>
</protein>
<accession>C4WM36</accession>
<reference evidence="1 2" key="1">
    <citation type="submission" date="2009-05" db="EMBL/GenBank/DDBJ databases">
        <authorList>
            <person name="Setubal J.C."/>
            <person name="Boyle S."/>
            <person name="Crasta O.R."/>
            <person name="Gillespie J.J."/>
            <person name="Kenyon R.W."/>
            <person name="Lu J."/>
            <person name="Mane S."/>
            <person name="Nagrani S."/>
            <person name="Shallom J.M."/>
            <person name="Shallom S."/>
            <person name="Shukla M."/>
            <person name="Snyder E.E."/>
            <person name="Sobral B.W."/>
            <person name="Wattam A.R."/>
            <person name="Will R."/>
            <person name="Williams K."/>
            <person name="Yoo H."/>
            <person name="Munk C."/>
            <person name="Tapia R."/>
            <person name="Green L."/>
            <person name="Rogers Y."/>
            <person name="Detter J.C."/>
            <person name="Bruce D."/>
            <person name="Brettin T.S."/>
            <person name="Tsolis R."/>
        </authorList>
    </citation>
    <scope>NUCLEOTIDE SEQUENCE [LARGE SCALE GENOMIC DNA]</scope>
    <source>
        <strain evidence="1 2">LMG 3301</strain>
    </source>
</reference>
<dbReference type="HOGENOM" id="CLU_3120505_0_0_5"/>